<comment type="caution">
    <text evidence="2">The sequence shown here is derived from an EMBL/GenBank/DDBJ whole genome shotgun (WGS) entry which is preliminary data.</text>
</comment>
<keyword evidence="1" id="KW-0812">Transmembrane</keyword>
<accession>K6ZJP5</accession>
<dbReference type="AlphaFoldDB" id="K6ZJP5"/>
<evidence type="ECO:0000313" key="2">
    <source>
        <dbReference type="EMBL" id="GAC29108.1"/>
    </source>
</evidence>
<evidence type="ECO:0000313" key="3">
    <source>
        <dbReference type="Proteomes" id="UP000006251"/>
    </source>
</evidence>
<proteinExistence type="predicted"/>
<gene>
    <name evidence="2" type="ORF">GPAL_2247</name>
</gene>
<keyword evidence="1" id="KW-1133">Transmembrane helix</keyword>
<dbReference type="EMBL" id="BAEQ01000042">
    <property type="protein sequence ID" value="GAC29108.1"/>
    <property type="molecule type" value="Genomic_DNA"/>
</dbReference>
<organism evidence="2 3">
    <name type="scientific">Brumicola pallidula DSM 14239 = ACAM 615</name>
    <dbReference type="NCBI Taxonomy" id="1121922"/>
    <lineage>
        <taxon>Bacteria</taxon>
        <taxon>Pseudomonadati</taxon>
        <taxon>Pseudomonadota</taxon>
        <taxon>Gammaproteobacteria</taxon>
        <taxon>Alteromonadales</taxon>
        <taxon>Alteromonadaceae</taxon>
        <taxon>Brumicola</taxon>
    </lineage>
</organism>
<name>K6ZJP5_9ALTE</name>
<keyword evidence="3" id="KW-1185">Reference proteome</keyword>
<feature type="transmembrane region" description="Helical" evidence="1">
    <location>
        <begin position="45"/>
        <end position="65"/>
    </location>
</feature>
<evidence type="ECO:0000256" key="1">
    <source>
        <dbReference type="SAM" id="Phobius"/>
    </source>
</evidence>
<dbReference type="Proteomes" id="UP000006251">
    <property type="component" value="Unassembled WGS sequence"/>
</dbReference>
<sequence length="78" mass="8781">MQLGKAIFILFFLMIVLTALSNGIDGIKGYVNSVNYLALVKELFVFLISVSIIFLLFVIGYNLYLSISYCSKNSIQFN</sequence>
<keyword evidence="1" id="KW-0472">Membrane</keyword>
<reference evidence="3" key="1">
    <citation type="journal article" date="2014" name="Environ. Microbiol.">
        <title>Comparative genomics of the marine bacterial genus Glaciecola reveals the high degree of genomic diversity and genomic characteristic for cold adaptation.</title>
        <authorList>
            <person name="Qin Q.L."/>
            <person name="Xie B.B."/>
            <person name="Yu Y."/>
            <person name="Shu Y.L."/>
            <person name="Rong J.C."/>
            <person name="Zhang Y.J."/>
            <person name="Zhao D.L."/>
            <person name="Chen X.L."/>
            <person name="Zhang X.Y."/>
            <person name="Chen B."/>
            <person name="Zhou B.C."/>
            <person name="Zhang Y.Z."/>
        </authorList>
    </citation>
    <scope>NUCLEOTIDE SEQUENCE [LARGE SCALE GENOMIC DNA]</scope>
    <source>
        <strain evidence="3">ACAM 615</strain>
    </source>
</reference>
<protein>
    <submittedName>
        <fullName evidence="2">Uncharacterized protein</fullName>
    </submittedName>
</protein>